<sequence length="122" mass="12817">MFSLHVVCPLLGTLRKPRFAGSFAAALLFVSATYKAFAAGCACASFKASGERIEGIPSQEIIQNRLDHSAFQGWNAPFGAQRIANQNRVIPDGEADPGSFAARAQGGPRSALRSGGDDSDFG</sequence>
<dbReference type="Proteomes" id="UP000245086">
    <property type="component" value="Unassembled WGS sequence"/>
</dbReference>
<evidence type="ECO:0000256" key="1">
    <source>
        <dbReference type="SAM" id="MobiDB-lite"/>
    </source>
</evidence>
<protein>
    <submittedName>
        <fullName evidence="3">Uncharacterized protein</fullName>
    </submittedName>
</protein>
<feature type="signal peptide" evidence="2">
    <location>
        <begin position="1"/>
        <end position="38"/>
    </location>
</feature>
<evidence type="ECO:0000256" key="2">
    <source>
        <dbReference type="SAM" id="SignalP"/>
    </source>
</evidence>
<evidence type="ECO:0000313" key="4">
    <source>
        <dbReference type="Proteomes" id="UP000245086"/>
    </source>
</evidence>
<dbReference type="EMBL" id="BFBR01000002">
    <property type="protein sequence ID" value="GBF57145.1"/>
    <property type="molecule type" value="Genomic_DNA"/>
</dbReference>
<proteinExistence type="predicted"/>
<gene>
    <name evidence="3" type="ORF">PbB2_00805</name>
</gene>
<keyword evidence="2" id="KW-0732">Signal</keyword>
<comment type="caution">
    <text evidence="3">The sequence shown here is derived from an EMBL/GenBank/DDBJ whole genome shotgun (WGS) entry which is preliminary data.</text>
</comment>
<name>A0A2P2E7V7_9PROT</name>
<feature type="region of interest" description="Disordered" evidence="1">
    <location>
        <begin position="91"/>
        <end position="122"/>
    </location>
</feature>
<organism evidence="3 4">
    <name type="scientific">Candidatus Phycosocius bacilliformis</name>
    <dbReference type="NCBI Taxonomy" id="1445552"/>
    <lineage>
        <taxon>Bacteria</taxon>
        <taxon>Pseudomonadati</taxon>
        <taxon>Pseudomonadota</taxon>
        <taxon>Alphaproteobacteria</taxon>
        <taxon>Caulobacterales</taxon>
        <taxon>Caulobacterales incertae sedis</taxon>
        <taxon>Candidatus Phycosocius</taxon>
    </lineage>
</organism>
<dbReference type="AlphaFoldDB" id="A0A2P2E7V7"/>
<accession>A0A2P2E7V7</accession>
<reference evidence="3 4" key="1">
    <citation type="journal article" date="2018" name="Genome Announc.">
        <title>Draft Genome Sequence of "Candidatus Phycosocius bacilliformis," an Alphaproteobacterial Ectosymbiont of the Hydrocarbon-Producing Green Alga Botryococcus braunii.</title>
        <authorList>
            <person name="Tanabe Y."/>
            <person name="Yamaguchi H."/>
            <person name="Watanabe M.M."/>
        </authorList>
    </citation>
    <scope>NUCLEOTIDE SEQUENCE [LARGE SCALE GENOMIC DNA]</scope>
    <source>
        <strain evidence="3 4">BOTRYCO-2</strain>
    </source>
</reference>
<keyword evidence="4" id="KW-1185">Reference proteome</keyword>
<dbReference type="RefSeq" id="WP_133245708.1">
    <property type="nucleotide sequence ID" value="NZ_BFBR01000002.1"/>
</dbReference>
<evidence type="ECO:0000313" key="3">
    <source>
        <dbReference type="EMBL" id="GBF57145.1"/>
    </source>
</evidence>
<feature type="chain" id="PRO_5015107975" evidence="2">
    <location>
        <begin position="39"/>
        <end position="122"/>
    </location>
</feature>